<keyword evidence="2" id="KW-1185">Reference proteome</keyword>
<proteinExistence type="predicted"/>
<dbReference type="Proteomes" id="UP000201609">
    <property type="component" value="Segment"/>
</dbReference>
<dbReference type="GeneID" id="22109812"/>
<dbReference type="RefSeq" id="YP_009100052.1">
    <property type="nucleotide sequence ID" value="NC_025431.1"/>
</dbReference>
<reference evidence="1 2" key="1">
    <citation type="submission" date="2014-07" db="EMBL/GenBank/DDBJ databases">
        <title>Genomic characterization of two T7-like Mesorhizobium loti phages vB_MloP_Lo5R7ANS and vB_MloP_Cp1R7ANS-C2.</title>
        <authorList>
            <person name="Halmillawewa A.P."/>
            <person name="Perry B."/>
            <person name="Gavard R."/>
            <person name="Yost C.K."/>
            <person name="Hynes M.F."/>
        </authorList>
    </citation>
    <scope>NUCLEOTIDE SEQUENCE [LARGE SCALE GENOMIC DNA]</scope>
</reference>
<gene>
    <name evidence="1" type="ORF">Lo5R7ANS_05</name>
</gene>
<organism evidence="1 2">
    <name type="scientific">Mesorhizobium phage vB_MloP_Lo5R7ANS</name>
    <dbReference type="NCBI Taxonomy" id="1527771"/>
    <lineage>
        <taxon>Viruses</taxon>
        <taxon>Duplodnaviria</taxon>
        <taxon>Heunggongvirae</taxon>
        <taxon>Uroviricota</taxon>
        <taxon>Caudoviricetes</taxon>
        <taxon>Autographivirales</taxon>
        <taxon>Pairvirus</taxon>
        <taxon>Pairvirus Lo5R7ANS</taxon>
    </lineage>
</organism>
<name>A0A076YM40_9CAUD</name>
<evidence type="ECO:0000313" key="1">
    <source>
        <dbReference type="EMBL" id="AIK68475.1"/>
    </source>
</evidence>
<sequence>MDHSTKFVVQRLAEHTERGNKWLLFTEHLDGARTTLGYHMKRTAAVTVARLLAGRRGKVEVRDKPVRITEWRIEA</sequence>
<evidence type="ECO:0000313" key="2">
    <source>
        <dbReference type="Proteomes" id="UP000201609"/>
    </source>
</evidence>
<accession>A0A076YM40</accession>
<dbReference type="KEGG" id="vg:22109812"/>
<dbReference type="EMBL" id="KM199771">
    <property type="protein sequence ID" value="AIK68475.1"/>
    <property type="molecule type" value="Genomic_DNA"/>
</dbReference>
<protein>
    <submittedName>
        <fullName evidence="1">Uncharacterized protein</fullName>
    </submittedName>
</protein>